<reference evidence="6 7" key="1">
    <citation type="submission" date="2024-09" db="EMBL/GenBank/DDBJ databases">
        <title>Chromosome-scale assembly of Riccia fluitans.</title>
        <authorList>
            <person name="Paukszto L."/>
            <person name="Sawicki J."/>
            <person name="Karawczyk K."/>
            <person name="Piernik-Szablinska J."/>
            <person name="Szczecinska M."/>
            <person name="Mazdziarz M."/>
        </authorList>
    </citation>
    <scope>NUCLEOTIDE SEQUENCE [LARGE SCALE GENOMIC DNA]</scope>
    <source>
        <strain evidence="6">Rf_01</strain>
        <tissue evidence="6">Aerial parts of the thallus</tissue>
    </source>
</reference>
<gene>
    <name evidence="6" type="ORF">R1flu_015462</name>
</gene>
<accession>A0ABD1YJ22</accession>
<evidence type="ECO:0000313" key="7">
    <source>
        <dbReference type="Proteomes" id="UP001605036"/>
    </source>
</evidence>
<dbReference type="InterPro" id="IPR044839">
    <property type="entry name" value="NDR1-like"/>
</dbReference>
<dbReference type="EMBL" id="JBHFFA010000004">
    <property type="protein sequence ID" value="KAL2630776.1"/>
    <property type="molecule type" value="Genomic_DNA"/>
</dbReference>
<feature type="domain" description="Late embryogenesis abundant protein LEA-2 subgroup" evidence="5">
    <location>
        <begin position="92"/>
        <end position="167"/>
    </location>
</feature>
<dbReference type="GO" id="GO:0016020">
    <property type="term" value="C:membrane"/>
    <property type="evidence" value="ECO:0007669"/>
    <property type="project" value="UniProtKB-SubCell"/>
</dbReference>
<keyword evidence="7" id="KW-1185">Reference proteome</keyword>
<evidence type="ECO:0000256" key="2">
    <source>
        <dbReference type="ARBA" id="ARBA00022692"/>
    </source>
</evidence>
<evidence type="ECO:0000259" key="5">
    <source>
        <dbReference type="Pfam" id="PF03168"/>
    </source>
</evidence>
<keyword evidence="3" id="KW-1133">Transmembrane helix</keyword>
<comment type="subcellular location">
    <subcellularLocation>
        <location evidence="1">Membrane</location>
        <topology evidence="1">Single-pass membrane protein</topology>
    </subcellularLocation>
</comment>
<protein>
    <recommendedName>
        <fullName evidence="5">Late embryogenesis abundant protein LEA-2 subgroup domain-containing protein</fullName>
    </recommendedName>
</protein>
<evidence type="ECO:0000256" key="3">
    <source>
        <dbReference type="ARBA" id="ARBA00022989"/>
    </source>
</evidence>
<evidence type="ECO:0000256" key="4">
    <source>
        <dbReference type="ARBA" id="ARBA00023136"/>
    </source>
</evidence>
<dbReference type="Gene3D" id="2.60.40.1820">
    <property type="match status" value="1"/>
</dbReference>
<evidence type="ECO:0000313" key="6">
    <source>
        <dbReference type="EMBL" id="KAL2630776.1"/>
    </source>
</evidence>
<comment type="caution">
    <text evidence="6">The sequence shown here is derived from an EMBL/GenBank/DDBJ whole genome shotgun (WGS) entry which is preliminary data.</text>
</comment>
<dbReference type="AlphaFoldDB" id="A0ABD1YJ22"/>
<keyword evidence="4" id="KW-0472">Membrane</keyword>
<name>A0ABD1YJ22_9MARC</name>
<sequence length="209" mass="23405">MAFQLSTRNANTPKTKVIQRSPILESPASGDGRDILWLADLRGTFTQERTGFEPDVNVRHVKLNGIRIDFDEVDRKSMLPAIHLDVSLKLDLLITNRNFFGANYDKVFAHIKYRGDELGQMESTGGRVPARSAVRAEAALELQGKQLYQHVPELLVDVANRELPLEVVAVFFGVVEAFFINKNEKVTATCNVVIDPKDKVILSQECNLV</sequence>
<dbReference type="InterPro" id="IPR004864">
    <property type="entry name" value="LEA_2"/>
</dbReference>
<dbReference type="PANTHER" id="PTHR31234">
    <property type="entry name" value="LATE EMBRYOGENESIS ABUNDANT (LEA) HYDROXYPROLINE-RICH GLYCOPROTEIN FAMILY"/>
    <property type="match status" value="1"/>
</dbReference>
<dbReference type="PANTHER" id="PTHR31234:SF4">
    <property type="entry name" value="EXPRESSED PROTEIN"/>
    <property type="match status" value="1"/>
</dbReference>
<dbReference type="Proteomes" id="UP001605036">
    <property type="component" value="Unassembled WGS sequence"/>
</dbReference>
<evidence type="ECO:0000256" key="1">
    <source>
        <dbReference type="ARBA" id="ARBA00004167"/>
    </source>
</evidence>
<proteinExistence type="predicted"/>
<organism evidence="6 7">
    <name type="scientific">Riccia fluitans</name>
    <dbReference type="NCBI Taxonomy" id="41844"/>
    <lineage>
        <taxon>Eukaryota</taxon>
        <taxon>Viridiplantae</taxon>
        <taxon>Streptophyta</taxon>
        <taxon>Embryophyta</taxon>
        <taxon>Marchantiophyta</taxon>
        <taxon>Marchantiopsida</taxon>
        <taxon>Marchantiidae</taxon>
        <taxon>Marchantiales</taxon>
        <taxon>Ricciaceae</taxon>
        <taxon>Riccia</taxon>
    </lineage>
</organism>
<dbReference type="Pfam" id="PF03168">
    <property type="entry name" value="LEA_2"/>
    <property type="match status" value="1"/>
</dbReference>
<keyword evidence="2" id="KW-0812">Transmembrane</keyword>